<dbReference type="GO" id="GO:0005737">
    <property type="term" value="C:cytoplasm"/>
    <property type="evidence" value="ECO:0007669"/>
    <property type="project" value="UniProtKB-SubCell"/>
</dbReference>
<feature type="domain" description="Mur ligase C-terminal" evidence="10">
    <location>
        <begin position="362"/>
        <end position="488"/>
    </location>
</feature>
<comment type="catalytic activity">
    <reaction evidence="7">
        <text>UDP-N-acetyl-alpha-D-muramoyl-L-alanyl-D-glutamate + meso-2,6-diaminopimelate + ATP = UDP-N-acetyl-alpha-D-muramoyl-L-alanyl-gamma-D-glutamyl-meso-2,6-diaminopimelate + ADP + phosphate + H(+)</text>
        <dbReference type="Rhea" id="RHEA:23676"/>
        <dbReference type="ChEBI" id="CHEBI:15378"/>
        <dbReference type="ChEBI" id="CHEBI:30616"/>
        <dbReference type="ChEBI" id="CHEBI:43474"/>
        <dbReference type="ChEBI" id="CHEBI:57791"/>
        <dbReference type="ChEBI" id="CHEBI:83900"/>
        <dbReference type="ChEBI" id="CHEBI:83905"/>
        <dbReference type="ChEBI" id="CHEBI:456216"/>
        <dbReference type="EC" id="6.3.2.13"/>
    </reaction>
</comment>
<dbReference type="GO" id="GO:0005524">
    <property type="term" value="F:ATP binding"/>
    <property type="evidence" value="ECO:0007669"/>
    <property type="project" value="UniProtKB-UniRule"/>
</dbReference>
<name>A0A5M8FP12_9GAMM</name>
<dbReference type="EC" id="6.3.2.13" evidence="7"/>
<evidence type="ECO:0000256" key="4">
    <source>
        <dbReference type="ARBA" id="ARBA00022984"/>
    </source>
</evidence>
<dbReference type="InterPro" id="IPR036565">
    <property type="entry name" value="Mur-like_cat_sf"/>
</dbReference>
<evidence type="ECO:0000259" key="10">
    <source>
        <dbReference type="Pfam" id="PF02875"/>
    </source>
</evidence>
<dbReference type="NCBIfam" id="NF001126">
    <property type="entry name" value="PRK00139.1-4"/>
    <property type="match status" value="1"/>
</dbReference>
<feature type="domain" description="Mur ligase N-terminal catalytic" evidence="9">
    <location>
        <begin position="38"/>
        <end position="119"/>
    </location>
</feature>
<comment type="subcellular location">
    <subcellularLocation>
        <location evidence="7 8">Cytoplasm</location>
    </subcellularLocation>
</comment>
<evidence type="ECO:0000256" key="5">
    <source>
        <dbReference type="ARBA" id="ARBA00023306"/>
    </source>
</evidence>
<dbReference type="Gene3D" id="3.40.1190.10">
    <property type="entry name" value="Mur-like, catalytic domain"/>
    <property type="match status" value="1"/>
</dbReference>
<dbReference type="PANTHER" id="PTHR23135">
    <property type="entry name" value="MUR LIGASE FAMILY MEMBER"/>
    <property type="match status" value="1"/>
</dbReference>
<feature type="binding site" evidence="7">
    <location>
        <position position="208"/>
    </location>
    <ligand>
        <name>UDP-N-acetyl-alpha-D-muramoyl-L-alanyl-D-glutamate</name>
        <dbReference type="ChEBI" id="CHEBI:83900"/>
    </ligand>
</feature>
<feature type="binding site" evidence="7">
    <location>
        <position position="486"/>
    </location>
    <ligand>
        <name>meso-2,6-diaminopimelate</name>
        <dbReference type="ChEBI" id="CHEBI:57791"/>
    </ligand>
</feature>
<feature type="binding site" evidence="7">
    <location>
        <begin position="175"/>
        <end position="176"/>
    </location>
    <ligand>
        <name>UDP-N-acetyl-alpha-D-muramoyl-L-alanyl-D-glutamate</name>
        <dbReference type="ChEBI" id="CHEBI:83900"/>
    </ligand>
</feature>
<reference evidence="12 13" key="1">
    <citation type="submission" date="2019-09" db="EMBL/GenBank/DDBJ databases">
        <title>Whole-genome sequence of the purple sulfur bacterium Thiohalocapsa marina DSM 19078.</title>
        <authorList>
            <person name="Kyndt J.A."/>
            <person name="Meyer T.E."/>
        </authorList>
    </citation>
    <scope>NUCLEOTIDE SEQUENCE [LARGE SCALE GENOMIC DNA]</scope>
    <source>
        <strain evidence="12 13">DSM 19078</strain>
    </source>
</reference>
<feature type="binding site" evidence="7">
    <location>
        <position position="210"/>
    </location>
    <ligand>
        <name>UDP-N-acetyl-alpha-D-muramoyl-L-alanyl-D-glutamate</name>
        <dbReference type="ChEBI" id="CHEBI:83900"/>
    </ligand>
</feature>
<keyword evidence="7" id="KW-0460">Magnesium</keyword>
<keyword evidence="13" id="KW-1185">Reference proteome</keyword>
<dbReference type="EMBL" id="VWXX01000004">
    <property type="protein sequence ID" value="KAA6186628.1"/>
    <property type="molecule type" value="Genomic_DNA"/>
</dbReference>
<proteinExistence type="inferred from homology"/>
<keyword evidence="7" id="KW-0963">Cytoplasm</keyword>
<dbReference type="SUPFAM" id="SSF63418">
    <property type="entry name" value="MurE/MurF N-terminal domain"/>
    <property type="match status" value="1"/>
</dbReference>
<dbReference type="InterPro" id="IPR036615">
    <property type="entry name" value="Mur_ligase_C_dom_sf"/>
</dbReference>
<evidence type="ECO:0000256" key="2">
    <source>
        <dbReference type="ARBA" id="ARBA00022618"/>
    </source>
</evidence>
<dbReference type="UniPathway" id="UPA00219"/>
<dbReference type="PANTHER" id="PTHR23135:SF4">
    <property type="entry name" value="UDP-N-ACETYLMURAMOYL-L-ALANYL-D-GLUTAMATE--2,6-DIAMINOPIMELATE LIGASE MURE HOMOLOG, CHLOROPLASTIC"/>
    <property type="match status" value="1"/>
</dbReference>
<dbReference type="RefSeq" id="WP_150090839.1">
    <property type="nucleotide sequence ID" value="NZ_VWXX01000004.1"/>
</dbReference>
<feature type="binding site" evidence="7">
    <location>
        <begin position="134"/>
        <end position="140"/>
    </location>
    <ligand>
        <name>ATP</name>
        <dbReference type="ChEBI" id="CHEBI:30616"/>
    </ligand>
</feature>
<dbReference type="GO" id="GO:0071555">
    <property type="term" value="P:cell wall organization"/>
    <property type="evidence" value="ECO:0007669"/>
    <property type="project" value="UniProtKB-KW"/>
</dbReference>
<keyword evidence="7" id="KW-0547">Nucleotide-binding</keyword>
<feature type="modified residue" description="N6-carboxylysine" evidence="7">
    <location>
        <position position="242"/>
    </location>
</feature>
<dbReference type="SUPFAM" id="SSF53623">
    <property type="entry name" value="MurD-like peptide ligases, catalytic domain"/>
    <property type="match status" value="1"/>
</dbReference>
<organism evidence="12 13">
    <name type="scientific">Thiohalocapsa marina</name>
    <dbReference type="NCBI Taxonomy" id="424902"/>
    <lineage>
        <taxon>Bacteria</taxon>
        <taxon>Pseudomonadati</taxon>
        <taxon>Pseudomonadota</taxon>
        <taxon>Gammaproteobacteria</taxon>
        <taxon>Chromatiales</taxon>
        <taxon>Chromatiaceae</taxon>
        <taxon>Thiohalocapsa</taxon>
    </lineage>
</organism>
<dbReference type="InterPro" id="IPR013221">
    <property type="entry name" value="Mur_ligase_cen"/>
</dbReference>
<evidence type="ECO:0000313" key="12">
    <source>
        <dbReference type="EMBL" id="KAA6186628.1"/>
    </source>
</evidence>
<dbReference type="Pfam" id="PF01225">
    <property type="entry name" value="Mur_ligase"/>
    <property type="match status" value="1"/>
</dbReference>
<evidence type="ECO:0000256" key="6">
    <source>
        <dbReference type="ARBA" id="ARBA00023316"/>
    </source>
</evidence>
<evidence type="ECO:0000259" key="9">
    <source>
        <dbReference type="Pfam" id="PF01225"/>
    </source>
</evidence>
<dbReference type="InterPro" id="IPR004101">
    <property type="entry name" value="Mur_ligase_C"/>
</dbReference>
<dbReference type="InterPro" id="IPR005761">
    <property type="entry name" value="UDP-N-AcMur-Glu-dNH2Pim_ligase"/>
</dbReference>
<dbReference type="SUPFAM" id="SSF53244">
    <property type="entry name" value="MurD-like peptide ligases, peptide-binding domain"/>
    <property type="match status" value="1"/>
</dbReference>
<evidence type="ECO:0000256" key="3">
    <source>
        <dbReference type="ARBA" id="ARBA00022960"/>
    </source>
</evidence>
<dbReference type="GO" id="GO:0009252">
    <property type="term" value="P:peptidoglycan biosynthetic process"/>
    <property type="evidence" value="ECO:0007669"/>
    <property type="project" value="UniProtKB-UniRule"/>
</dbReference>
<dbReference type="Pfam" id="PF02875">
    <property type="entry name" value="Mur_ligase_C"/>
    <property type="match status" value="1"/>
</dbReference>
<dbReference type="Proteomes" id="UP000322981">
    <property type="component" value="Unassembled WGS sequence"/>
</dbReference>
<keyword evidence="7 12" id="KW-0436">Ligase</keyword>
<evidence type="ECO:0000256" key="1">
    <source>
        <dbReference type="ARBA" id="ARBA00005898"/>
    </source>
</evidence>
<feature type="short sequence motif" description="Meso-diaminopimelate recognition motif" evidence="7">
    <location>
        <begin position="435"/>
        <end position="438"/>
    </location>
</feature>
<comment type="caution">
    <text evidence="12">The sequence shown here is derived from an EMBL/GenBank/DDBJ whole genome shotgun (WGS) entry which is preliminary data.</text>
</comment>
<keyword evidence="5 7" id="KW-0131">Cell cycle</keyword>
<keyword evidence="3 7" id="KW-0133">Cell shape</keyword>
<dbReference type="Gene3D" id="3.40.1390.10">
    <property type="entry name" value="MurE/MurF, N-terminal domain"/>
    <property type="match status" value="1"/>
</dbReference>
<evidence type="ECO:0000256" key="7">
    <source>
        <dbReference type="HAMAP-Rule" id="MF_00208"/>
    </source>
</evidence>
<keyword evidence="4 7" id="KW-0573">Peptidoglycan synthesis</keyword>
<dbReference type="GO" id="GO:0008765">
    <property type="term" value="F:UDP-N-acetylmuramoylalanyl-D-glutamate-2,6-diaminopimelate ligase activity"/>
    <property type="evidence" value="ECO:0007669"/>
    <property type="project" value="UniProtKB-UniRule"/>
</dbReference>
<dbReference type="Pfam" id="PF08245">
    <property type="entry name" value="Mur_ligase_M"/>
    <property type="match status" value="1"/>
</dbReference>
<dbReference type="Gene3D" id="3.90.190.20">
    <property type="entry name" value="Mur ligase, C-terminal domain"/>
    <property type="match status" value="1"/>
</dbReference>
<feature type="binding site" evidence="7">
    <location>
        <begin position="435"/>
        <end position="438"/>
    </location>
    <ligand>
        <name>meso-2,6-diaminopimelate</name>
        <dbReference type="ChEBI" id="CHEBI:57791"/>
    </ligand>
</feature>
<sequence>MTVAAVDCRGLGASGSWSLSALLHGFVAASVDPDLRVERLTMDSRSTGPGALFLACRGTAGHGLDYAQKAADNGCTAIVAEPDAAWDRPAIERLSTRLGLPVVPLANLSRRAAEIAARFHFEPSRALQVIGITGTNGKTSVSHFIAAALASDQRCGIIGTLGNGFPGELSATGMTTPDPITVQAALADLLKRGAGTVAMEVSSHALDQGRVDAVHFSHAVFTNLSRDHLDYHGDMASYAAAKGRLFRMPGLQWAVINQDDAVGRTLLAVLPPTVQRAAFSVEAGAGFASETRLWVRASAIEPLPRGLRIGVQTSLGDGELTVGLIGRFNVANLLAVLAVLLTMGMDLTSALKRLAGLHGVPGRMECFGGDSGPLVVVDYAHTPEALEKAIGDLRRHCSGKLCTVFGCGGERDRGKRPLMGEIAERLSDSVIVTDDNPRNEDGDAICAEILAGMHAPEAVLVRRQRALAIRRAIALAGRADAVLVAGKGHETVQDMGALKIRFSDRAQVVQALAEREGRRT</sequence>
<accession>A0A5M8FP12</accession>
<evidence type="ECO:0000259" key="11">
    <source>
        <dbReference type="Pfam" id="PF08245"/>
    </source>
</evidence>
<feature type="binding site" evidence="7">
    <location>
        <position position="490"/>
    </location>
    <ligand>
        <name>meso-2,6-diaminopimelate</name>
        <dbReference type="ChEBI" id="CHEBI:57791"/>
    </ligand>
</feature>
<comment type="caution">
    <text evidence="7">Lacks conserved residue(s) required for the propagation of feature annotation.</text>
</comment>
<dbReference type="AlphaFoldDB" id="A0A5M8FP12"/>
<dbReference type="GO" id="GO:0051301">
    <property type="term" value="P:cell division"/>
    <property type="evidence" value="ECO:0007669"/>
    <property type="project" value="UniProtKB-KW"/>
</dbReference>
<comment type="pathway">
    <text evidence="7 8">Cell wall biogenesis; peptidoglycan biosynthesis.</text>
</comment>
<feature type="domain" description="Mur ligase central" evidence="11">
    <location>
        <begin position="132"/>
        <end position="339"/>
    </location>
</feature>
<feature type="binding site" evidence="7">
    <location>
        <position position="44"/>
    </location>
    <ligand>
        <name>UDP-N-acetyl-alpha-D-muramoyl-L-alanyl-D-glutamate</name>
        <dbReference type="ChEBI" id="CHEBI:83900"/>
    </ligand>
</feature>
<comment type="similarity">
    <text evidence="1 7">Belongs to the MurCDEF family. MurE subfamily.</text>
</comment>
<keyword evidence="7" id="KW-0067">ATP-binding</keyword>
<protein>
    <recommendedName>
        <fullName evidence="7">UDP-N-acetylmuramoyl-L-alanyl-D-glutamate--2,6-diaminopimelate ligase</fullName>
        <ecNumber evidence="7">6.3.2.13</ecNumber>
    </recommendedName>
    <alternativeName>
        <fullName evidence="7">Meso-A2pm-adding enzyme</fullName>
    </alternativeName>
    <alternativeName>
        <fullName evidence="7">Meso-diaminopimelate-adding enzyme</fullName>
    </alternativeName>
    <alternativeName>
        <fullName evidence="7">UDP-MurNAc-L-Ala-D-Glu:meso-diaminopimelate ligase</fullName>
    </alternativeName>
    <alternativeName>
        <fullName evidence="7">UDP-MurNAc-tripeptide synthetase</fullName>
    </alternativeName>
    <alternativeName>
        <fullName evidence="7">UDP-N-acetylmuramyl-tripeptide synthetase</fullName>
    </alternativeName>
</protein>
<dbReference type="GO" id="GO:0008360">
    <property type="term" value="P:regulation of cell shape"/>
    <property type="evidence" value="ECO:0007669"/>
    <property type="project" value="UniProtKB-KW"/>
</dbReference>
<gene>
    <name evidence="7" type="primary">murE</name>
    <name evidence="12" type="ORF">F2Q65_04425</name>
</gene>
<feature type="binding site" evidence="7">
    <location>
        <position position="411"/>
    </location>
    <ligand>
        <name>meso-2,6-diaminopimelate</name>
        <dbReference type="ChEBI" id="CHEBI:57791"/>
    </ligand>
</feature>
<comment type="function">
    <text evidence="7">Catalyzes the addition of meso-diaminopimelic acid to the nucleotide precursor UDP-N-acetylmuramoyl-L-alanyl-D-glutamate (UMAG) in the biosynthesis of bacterial cell-wall peptidoglycan.</text>
</comment>
<comment type="PTM">
    <text evidence="7">Carboxylation is probably crucial for Mg(2+) binding and, consequently, for the gamma-phosphate positioning of ATP.</text>
</comment>
<dbReference type="HAMAP" id="MF_00208">
    <property type="entry name" value="MurE"/>
    <property type="match status" value="1"/>
</dbReference>
<keyword evidence="6 7" id="KW-0961">Cell wall biogenesis/degradation</keyword>
<evidence type="ECO:0000256" key="8">
    <source>
        <dbReference type="RuleBase" id="RU004135"/>
    </source>
</evidence>
<dbReference type="InterPro" id="IPR000713">
    <property type="entry name" value="Mur_ligase_N"/>
</dbReference>
<comment type="cofactor">
    <cofactor evidence="7">
        <name>Mg(2+)</name>
        <dbReference type="ChEBI" id="CHEBI:18420"/>
    </cofactor>
</comment>
<evidence type="ECO:0000313" key="13">
    <source>
        <dbReference type="Proteomes" id="UP000322981"/>
    </source>
</evidence>
<feature type="binding site" evidence="7">
    <location>
        <position position="202"/>
    </location>
    <ligand>
        <name>UDP-N-acetyl-alpha-D-muramoyl-L-alanyl-D-glutamate</name>
        <dbReference type="ChEBI" id="CHEBI:83900"/>
    </ligand>
</feature>
<dbReference type="GO" id="GO:0000287">
    <property type="term" value="F:magnesium ion binding"/>
    <property type="evidence" value="ECO:0007669"/>
    <property type="project" value="UniProtKB-UniRule"/>
</dbReference>
<keyword evidence="2 7" id="KW-0132">Cell division</keyword>
<dbReference type="OrthoDB" id="9800958at2"/>
<dbReference type="NCBIfam" id="TIGR01085">
    <property type="entry name" value="murE"/>
    <property type="match status" value="1"/>
</dbReference>
<dbReference type="InterPro" id="IPR035911">
    <property type="entry name" value="MurE/MurF_N"/>
</dbReference>